<dbReference type="InterPro" id="IPR018114">
    <property type="entry name" value="TRYPSIN_HIS"/>
</dbReference>
<evidence type="ECO:0000256" key="1">
    <source>
        <dbReference type="ARBA" id="ARBA00024195"/>
    </source>
</evidence>
<dbReference type="InterPro" id="IPR001254">
    <property type="entry name" value="Trypsin_dom"/>
</dbReference>
<feature type="domain" description="Peptidase S1" evidence="2">
    <location>
        <begin position="43"/>
        <end position="305"/>
    </location>
</feature>
<reference evidence="3" key="1">
    <citation type="submission" date="2018-07" db="EMBL/GenBank/DDBJ databases">
        <authorList>
            <person name="Quirk P.G."/>
            <person name="Krulwich T.A."/>
        </authorList>
    </citation>
    <scope>NUCLEOTIDE SEQUENCE</scope>
</reference>
<dbReference type="Gene3D" id="2.40.10.10">
    <property type="entry name" value="Trypsin-like serine proteases"/>
    <property type="match status" value="1"/>
</dbReference>
<name>A0A336LSG7_CULSO</name>
<dbReference type="GO" id="GO:0006508">
    <property type="term" value="P:proteolysis"/>
    <property type="evidence" value="ECO:0007669"/>
    <property type="project" value="InterPro"/>
</dbReference>
<gene>
    <name evidence="3" type="primary">CSON003113</name>
</gene>
<dbReference type="InterPro" id="IPR043504">
    <property type="entry name" value="Peptidase_S1_PA_chymotrypsin"/>
</dbReference>
<dbReference type="Pfam" id="PF00089">
    <property type="entry name" value="Trypsin"/>
    <property type="match status" value="1"/>
</dbReference>
<dbReference type="EMBL" id="UFQT01000154">
    <property type="protein sequence ID" value="SSX20956.1"/>
    <property type="molecule type" value="Genomic_DNA"/>
</dbReference>
<dbReference type="InterPro" id="IPR001314">
    <property type="entry name" value="Peptidase_S1A"/>
</dbReference>
<dbReference type="PROSITE" id="PS50240">
    <property type="entry name" value="TRYPSIN_DOM"/>
    <property type="match status" value="1"/>
</dbReference>
<dbReference type="VEuPathDB" id="VectorBase:CSON003113"/>
<dbReference type="PANTHER" id="PTHR24260:SF136">
    <property type="entry name" value="GH08193P-RELATED"/>
    <property type="match status" value="1"/>
</dbReference>
<proteinExistence type="inferred from homology"/>
<dbReference type="PRINTS" id="PR00722">
    <property type="entry name" value="CHYMOTRYPSIN"/>
</dbReference>
<dbReference type="PROSITE" id="PS00134">
    <property type="entry name" value="TRYPSIN_HIS"/>
    <property type="match status" value="1"/>
</dbReference>
<evidence type="ECO:0000313" key="3">
    <source>
        <dbReference type="EMBL" id="SSX20956.1"/>
    </source>
</evidence>
<dbReference type="GO" id="GO:0004252">
    <property type="term" value="F:serine-type endopeptidase activity"/>
    <property type="evidence" value="ECO:0007669"/>
    <property type="project" value="InterPro"/>
</dbReference>
<dbReference type="InterPro" id="IPR009003">
    <property type="entry name" value="Peptidase_S1_PA"/>
</dbReference>
<evidence type="ECO:0000259" key="2">
    <source>
        <dbReference type="PROSITE" id="PS50240"/>
    </source>
</evidence>
<dbReference type="AlphaFoldDB" id="A0A336LSG7"/>
<dbReference type="SUPFAM" id="SSF50494">
    <property type="entry name" value="Trypsin-like serine proteases"/>
    <property type="match status" value="1"/>
</dbReference>
<comment type="similarity">
    <text evidence="1">Belongs to the peptidase S1 family. CLIP subfamily.</text>
</comment>
<organism evidence="3">
    <name type="scientific">Culicoides sonorensis</name>
    <name type="common">Biting midge</name>
    <dbReference type="NCBI Taxonomy" id="179676"/>
    <lineage>
        <taxon>Eukaryota</taxon>
        <taxon>Metazoa</taxon>
        <taxon>Ecdysozoa</taxon>
        <taxon>Arthropoda</taxon>
        <taxon>Hexapoda</taxon>
        <taxon>Insecta</taxon>
        <taxon>Pterygota</taxon>
        <taxon>Neoptera</taxon>
        <taxon>Endopterygota</taxon>
        <taxon>Diptera</taxon>
        <taxon>Nematocera</taxon>
        <taxon>Chironomoidea</taxon>
        <taxon>Ceratopogonidae</taxon>
        <taxon>Ceratopogoninae</taxon>
        <taxon>Culicoides</taxon>
        <taxon>Monoculicoides</taxon>
    </lineage>
</organism>
<accession>A0A336LSG7</accession>
<sequence>MKTKINYYYNQMLQKSFIVIFSTTFILTAFGQNSTRNRGQYGIILGDPATDIFNPNELDFYLRLYVQCNLIFEINVVEFFCGASLITPTRGVTAAHCLYGAVEAYACGGDQNCRKPADFPNSSNCRQITKYWINRGYADYFLLQLRDDIAVFELESRFEFKPIALWDFNRYPTQRTCESLMASNDFTDPSLLTVFGCGISTVARDQQPQQLLTSNQTILSQAFGRAVYSSGLLGVGNSFIYTQPSPLIGDKGRTCFGDSGGPVVKKIGTEFFLVGLVSFGNQNCSNVSGNTCVQSYLEFIKNPEINSYDNAQIEAQIVLVRQRLQNCFNPLAIFYLPYCIAFELYKRLLNLVVSTGVQCTGTLLLAV</sequence>
<dbReference type="PANTHER" id="PTHR24260">
    <property type="match status" value="1"/>
</dbReference>
<dbReference type="InterPro" id="IPR051333">
    <property type="entry name" value="CLIP_Serine_Protease"/>
</dbReference>
<protein>
    <submittedName>
        <fullName evidence="3">CSON003113 protein</fullName>
    </submittedName>
</protein>
<dbReference type="SMART" id="SM00020">
    <property type="entry name" value="Tryp_SPc"/>
    <property type="match status" value="1"/>
</dbReference>